<keyword evidence="2" id="KW-1133">Transmembrane helix</keyword>
<feature type="transmembrane region" description="Helical" evidence="2">
    <location>
        <begin position="31"/>
        <end position="50"/>
    </location>
</feature>
<protein>
    <recommendedName>
        <fullName evidence="5">RRM domain-containing protein</fullName>
    </recommendedName>
</protein>
<proteinExistence type="predicted"/>
<dbReference type="AlphaFoldDB" id="A0A396JFW8"/>
<name>A0A396JFW8_MEDTR</name>
<organism evidence="3 4">
    <name type="scientific">Medicago truncatula</name>
    <name type="common">Barrel medic</name>
    <name type="synonym">Medicago tribuloides</name>
    <dbReference type="NCBI Taxonomy" id="3880"/>
    <lineage>
        <taxon>Eukaryota</taxon>
        <taxon>Viridiplantae</taxon>
        <taxon>Streptophyta</taxon>
        <taxon>Embryophyta</taxon>
        <taxon>Tracheophyta</taxon>
        <taxon>Spermatophyta</taxon>
        <taxon>Magnoliopsida</taxon>
        <taxon>eudicotyledons</taxon>
        <taxon>Gunneridae</taxon>
        <taxon>Pentapetalae</taxon>
        <taxon>rosids</taxon>
        <taxon>fabids</taxon>
        <taxon>Fabales</taxon>
        <taxon>Fabaceae</taxon>
        <taxon>Papilionoideae</taxon>
        <taxon>50 kb inversion clade</taxon>
        <taxon>NPAAA clade</taxon>
        <taxon>Hologalegina</taxon>
        <taxon>IRL clade</taxon>
        <taxon>Trifolieae</taxon>
        <taxon>Medicago</taxon>
    </lineage>
</organism>
<keyword evidence="2" id="KW-0472">Membrane</keyword>
<evidence type="ECO:0000256" key="1">
    <source>
        <dbReference type="ARBA" id="ARBA00022884"/>
    </source>
</evidence>
<evidence type="ECO:0000313" key="4">
    <source>
        <dbReference type="Proteomes" id="UP000265566"/>
    </source>
</evidence>
<dbReference type="Proteomes" id="UP000265566">
    <property type="component" value="Chromosome 2"/>
</dbReference>
<keyword evidence="1" id="KW-0694">RNA-binding</keyword>
<dbReference type="Gramene" id="rna9932">
    <property type="protein sequence ID" value="RHN74007.1"/>
    <property type="gene ID" value="gene9932"/>
</dbReference>
<gene>
    <name evidence="3" type="ORF">MtrunA17_Chr2g0304911</name>
</gene>
<evidence type="ECO:0000256" key="2">
    <source>
        <dbReference type="SAM" id="Phobius"/>
    </source>
</evidence>
<evidence type="ECO:0008006" key="5">
    <source>
        <dbReference type="Google" id="ProtNLM"/>
    </source>
</evidence>
<comment type="caution">
    <text evidence="3">The sequence shown here is derived from an EMBL/GenBank/DDBJ whole genome shotgun (WGS) entry which is preliminary data.</text>
</comment>
<dbReference type="GO" id="GO:0003723">
    <property type="term" value="F:RNA binding"/>
    <property type="evidence" value="ECO:0007669"/>
    <property type="project" value="UniProtKB-KW"/>
</dbReference>
<reference evidence="4" key="1">
    <citation type="journal article" date="2018" name="Nat. Plants">
        <title>Whole-genome landscape of Medicago truncatula symbiotic genes.</title>
        <authorList>
            <person name="Pecrix Y."/>
            <person name="Staton S.E."/>
            <person name="Sallet E."/>
            <person name="Lelandais-Briere C."/>
            <person name="Moreau S."/>
            <person name="Carrere S."/>
            <person name="Blein T."/>
            <person name="Jardinaud M.F."/>
            <person name="Latrasse D."/>
            <person name="Zouine M."/>
            <person name="Zahm M."/>
            <person name="Kreplak J."/>
            <person name="Mayjonade B."/>
            <person name="Satge C."/>
            <person name="Perez M."/>
            <person name="Cauet S."/>
            <person name="Marande W."/>
            <person name="Chantry-Darmon C."/>
            <person name="Lopez-Roques C."/>
            <person name="Bouchez O."/>
            <person name="Berard A."/>
            <person name="Debelle F."/>
            <person name="Munos S."/>
            <person name="Bendahmane A."/>
            <person name="Berges H."/>
            <person name="Niebel A."/>
            <person name="Buitink J."/>
            <person name="Frugier F."/>
            <person name="Benhamed M."/>
            <person name="Crespi M."/>
            <person name="Gouzy J."/>
            <person name="Gamas P."/>
        </authorList>
    </citation>
    <scope>NUCLEOTIDE SEQUENCE [LARGE SCALE GENOMIC DNA]</scope>
    <source>
        <strain evidence="4">cv. Jemalong A17</strain>
    </source>
</reference>
<dbReference type="EMBL" id="PSQE01000002">
    <property type="protein sequence ID" value="RHN74007.1"/>
    <property type="molecule type" value="Genomic_DNA"/>
</dbReference>
<sequence>MNSERAFVQFSKREEAEAALRTPDSVMGNRFINLGGLIVIVSLVKILLLVGEWYNCNSPRATTHFRSISSNWH</sequence>
<dbReference type="InterPro" id="IPR045137">
    <property type="entry name" value="RBM26/27"/>
</dbReference>
<evidence type="ECO:0000313" key="3">
    <source>
        <dbReference type="EMBL" id="RHN74007.1"/>
    </source>
</evidence>
<dbReference type="PANTHER" id="PTHR14398:SF0">
    <property type="entry name" value="ZINC FINGER PROTEIN SWM"/>
    <property type="match status" value="1"/>
</dbReference>
<keyword evidence="2" id="KW-0812">Transmembrane</keyword>
<accession>A0A396JFW8</accession>
<dbReference type="PANTHER" id="PTHR14398">
    <property type="entry name" value="RNA RECOGNITION RRM/RNP DOMAIN"/>
    <property type="match status" value="1"/>
</dbReference>